<feature type="region of interest" description="Disordered" evidence="1">
    <location>
        <begin position="178"/>
        <end position="200"/>
    </location>
</feature>
<proteinExistence type="predicted"/>
<evidence type="ECO:0000313" key="4">
    <source>
        <dbReference type="Proteomes" id="UP000694560"/>
    </source>
</evidence>
<keyword evidence="4" id="KW-1185">Reference proteome</keyword>
<accession>A0A8C5UK26</accession>
<organism evidence="3 4">
    <name type="scientific">Malurus cyaneus samueli</name>
    <dbReference type="NCBI Taxonomy" id="2593467"/>
    <lineage>
        <taxon>Eukaryota</taxon>
        <taxon>Metazoa</taxon>
        <taxon>Chordata</taxon>
        <taxon>Craniata</taxon>
        <taxon>Vertebrata</taxon>
        <taxon>Euteleostomi</taxon>
        <taxon>Archelosauria</taxon>
        <taxon>Archosauria</taxon>
        <taxon>Dinosauria</taxon>
        <taxon>Saurischia</taxon>
        <taxon>Theropoda</taxon>
        <taxon>Coelurosauria</taxon>
        <taxon>Aves</taxon>
        <taxon>Neognathae</taxon>
        <taxon>Neoaves</taxon>
        <taxon>Telluraves</taxon>
        <taxon>Australaves</taxon>
        <taxon>Passeriformes</taxon>
        <taxon>Meliphagoidea</taxon>
        <taxon>Maluridae</taxon>
        <taxon>Malurus</taxon>
    </lineage>
</organism>
<protein>
    <submittedName>
        <fullName evidence="3">Marginal zone B and B1 cell specific protein</fullName>
    </submittedName>
</protein>
<feature type="region of interest" description="Disordered" evidence="1">
    <location>
        <begin position="21"/>
        <end position="47"/>
    </location>
</feature>
<reference evidence="3" key="1">
    <citation type="submission" date="2025-08" db="UniProtKB">
        <authorList>
            <consortium name="Ensembl"/>
        </authorList>
    </citation>
    <scope>IDENTIFICATION</scope>
</reference>
<keyword evidence="2" id="KW-0732">Signal</keyword>
<sequence length="200" mass="21051">MRPALAAWLVLNLLGGTGADGSCGEPPEVRSQSVSAPQLSPEERLSPHMPGSLLCDACHAIAFQVGTGETTGVQTPAPLGTRVMERLPLSLGVPSDHFHSNPPSSRSYGVLELDGEKRLSGPGLPSQQPLSVMVSGGLWPSRLSKMCHGYVGERGEAQIYGAHRRGPAALRQLLCHGDKRPCAGRKDGGPDPPKALQNEL</sequence>
<dbReference type="PANTHER" id="PTHR15881:SF2">
    <property type="entry name" value="MARGINAL ZONE B- AND B1-CELL-SPECIFIC PROTEIN"/>
    <property type="match status" value="1"/>
</dbReference>
<dbReference type="GO" id="GO:0005576">
    <property type="term" value="C:extracellular region"/>
    <property type="evidence" value="ECO:0007669"/>
    <property type="project" value="TreeGrafter"/>
</dbReference>
<evidence type="ECO:0000256" key="2">
    <source>
        <dbReference type="SAM" id="SignalP"/>
    </source>
</evidence>
<dbReference type="Ensembl" id="ENSMCST00000022006.1">
    <property type="protein sequence ID" value="ENSMCSP00000021458.1"/>
    <property type="gene ID" value="ENSMCSG00000014960.1"/>
</dbReference>
<dbReference type="GO" id="GO:0034663">
    <property type="term" value="C:endoplasmic reticulum chaperone complex"/>
    <property type="evidence" value="ECO:0007669"/>
    <property type="project" value="TreeGrafter"/>
</dbReference>
<name>A0A8C5UK26_9PASS</name>
<dbReference type="AlphaFoldDB" id="A0A8C5UK26"/>
<evidence type="ECO:0000256" key="1">
    <source>
        <dbReference type="SAM" id="MobiDB-lite"/>
    </source>
</evidence>
<evidence type="ECO:0000313" key="3">
    <source>
        <dbReference type="Ensembl" id="ENSMCSP00000021458.1"/>
    </source>
</evidence>
<reference evidence="3" key="2">
    <citation type="submission" date="2025-09" db="UniProtKB">
        <authorList>
            <consortium name="Ensembl"/>
        </authorList>
    </citation>
    <scope>IDENTIFICATION</scope>
</reference>
<dbReference type="PANTHER" id="PTHR15881">
    <property type="entry name" value="MARGINAL ZONE B- AND B1-CELL-SPECIFIC PROTEIN"/>
    <property type="match status" value="1"/>
</dbReference>
<dbReference type="InterPro" id="IPR052682">
    <property type="entry name" value="MZB1"/>
</dbReference>
<dbReference type="OrthoDB" id="448621at2759"/>
<feature type="compositionally biased region" description="Basic and acidic residues" evidence="1">
    <location>
        <begin position="178"/>
        <end position="189"/>
    </location>
</feature>
<feature type="signal peptide" evidence="2">
    <location>
        <begin position="1"/>
        <end position="19"/>
    </location>
</feature>
<dbReference type="Proteomes" id="UP000694560">
    <property type="component" value="Unplaced"/>
</dbReference>
<dbReference type="GO" id="GO:0030888">
    <property type="term" value="P:regulation of B cell proliferation"/>
    <property type="evidence" value="ECO:0007669"/>
    <property type="project" value="TreeGrafter"/>
</dbReference>
<feature type="chain" id="PRO_5034815655" evidence="2">
    <location>
        <begin position="20"/>
        <end position="200"/>
    </location>
</feature>